<evidence type="ECO:0000313" key="2">
    <source>
        <dbReference type="Proteomes" id="UP001063698"/>
    </source>
</evidence>
<dbReference type="EMBL" id="CP006868">
    <property type="protein sequence ID" value="UXD22366.1"/>
    <property type="molecule type" value="Genomic_DNA"/>
</dbReference>
<proteinExistence type="predicted"/>
<dbReference type="GO" id="GO:0046917">
    <property type="term" value="F:triphosphoribosyl-dephospho-CoA synthase activity"/>
    <property type="evidence" value="ECO:0007669"/>
    <property type="project" value="InterPro"/>
</dbReference>
<accession>A0A977PK20</accession>
<sequence length="248" mass="28272">MLIAEALEGAYPKAGNVSPLNEGPFKYLDLLVEAWRLKRVCEMTLPLGKRYYTFLTSQRVTALAGFAILSIPLFDCLSRGLKMGRCGRDIVRGSSPEDAYWYLKALRDSGLSHLRRVEGRDYPNVERPEEVFEKGWNLEYVFKRVADTISLEIIRGYPLSTEGAHYLLENGIERIRELQRIILSKSIDDLVARKWGLRVAYELTLAAREGLHEKFIEEKGLNPGTTADIIGVSVLIALSELLRRRELW</sequence>
<dbReference type="AlphaFoldDB" id="A0A977PK20"/>
<dbReference type="Gene3D" id="1.10.4200.10">
    <property type="entry name" value="Triphosphoribosyl-dephospho-CoA protein"/>
    <property type="match status" value="1"/>
</dbReference>
<protein>
    <recommendedName>
        <fullName evidence="3">Triphosphoribosyl-dephospho-CoA synthase</fullName>
    </recommendedName>
</protein>
<dbReference type="PANTHER" id="PTHR42280:SF1">
    <property type="entry name" value="CITG FAMILY PROTEIN"/>
    <property type="match status" value="1"/>
</dbReference>
<dbReference type="GO" id="GO:0005524">
    <property type="term" value="F:ATP binding"/>
    <property type="evidence" value="ECO:0007669"/>
    <property type="project" value="InterPro"/>
</dbReference>
<dbReference type="Pfam" id="PF01874">
    <property type="entry name" value="CitG"/>
    <property type="match status" value="1"/>
</dbReference>
<dbReference type="Proteomes" id="UP001063698">
    <property type="component" value="Chromosome"/>
</dbReference>
<dbReference type="InterPro" id="IPR002736">
    <property type="entry name" value="CitG"/>
</dbReference>
<dbReference type="KEGG" id="ipc:IPA_03925"/>
<keyword evidence="2" id="KW-1185">Reference proteome</keyword>
<gene>
    <name evidence="1" type="ORF">IPA_03925</name>
</gene>
<reference evidence="1" key="1">
    <citation type="submission" date="2013-11" db="EMBL/GenBank/DDBJ databases">
        <title>Comparative genomics of Ignicoccus.</title>
        <authorList>
            <person name="Podar M."/>
        </authorList>
    </citation>
    <scope>NUCLEOTIDE SEQUENCE</scope>
    <source>
        <strain evidence="1">DSM 13166</strain>
    </source>
</reference>
<dbReference type="PANTHER" id="PTHR42280">
    <property type="entry name" value="CITG FAMILY PROTEIN"/>
    <property type="match status" value="1"/>
</dbReference>
<organism evidence="1 2">
    <name type="scientific">Ignicoccus pacificus DSM 13166</name>
    <dbReference type="NCBI Taxonomy" id="940294"/>
    <lineage>
        <taxon>Archaea</taxon>
        <taxon>Thermoproteota</taxon>
        <taxon>Thermoprotei</taxon>
        <taxon>Desulfurococcales</taxon>
        <taxon>Desulfurococcaceae</taxon>
        <taxon>Ignicoccus</taxon>
    </lineage>
</organism>
<evidence type="ECO:0000313" key="1">
    <source>
        <dbReference type="EMBL" id="UXD22366.1"/>
    </source>
</evidence>
<evidence type="ECO:0008006" key="3">
    <source>
        <dbReference type="Google" id="ProtNLM"/>
    </source>
</evidence>
<name>A0A977PK20_9CREN</name>